<reference evidence="4" key="2">
    <citation type="submission" date="2021-04" db="EMBL/GenBank/DDBJ databases">
        <authorList>
            <person name="Podell S."/>
        </authorList>
    </citation>
    <scope>NUCLEOTIDE SEQUENCE</scope>
    <source>
        <strain evidence="4">Hildebrandi</strain>
    </source>
</reference>
<keyword evidence="2" id="KW-0812">Transmembrane</keyword>
<evidence type="ECO:0000256" key="2">
    <source>
        <dbReference type="SAM" id="Phobius"/>
    </source>
</evidence>
<organism evidence="4 5">
    <name type="scientific">Nitzschia inconspicua</name>
    <dbReference type="NCBI Taxonomy" id="303405"/>
    <lineage>
        <taxon>Eukaryota</taxon>
        <taxon>Sar</taxon>
        <taxon>Stramenopiles</taxon>
        <taxon>Ochrophyta</taxon>
        <taxon>Bacillariophyta</taxon>
        <taxon>Bacillariophyceae</taxon>
        <taxon>Bacillariophycidae</taxon>
        <taxon>Bacillariales</taxon>
        <taxon>Bacillariaceae</taxon>
        <taxon>Nitzschia</taxon>
    </lineage>
</organism>
<sequence>MKSIGNIVSAILVAVAVVVDFELTLVDAAGARTFTDDLGVTHTFTKTKPKVVAWSHIAISLAHLGMESSQLAGVYGQWGGETSNLDPTNPELGSSFESDPTAEDIQFLADHAVNLSPNCLPGTRCEDIDLDLLRGIRDEVDVFITIGYRHTVRYITEAMTEIESILSGKPIIYIDLSQTGPDCLPTKEYRCYGKSMIDLILQLEELATAMGVTPTKALQQDQQDLCEAAANFQTVARDAQLRGVRVMAAYFGFGIDGATFLANPPDDMVLRMLEELGMPLLHVDCALAPDQETCPLGFFWETVNNTVFFDNCEATDIQQCNNENPKYPVDLWLYDDRQTLEVLSKDFASLFPDKAVLAGQIAYWPIGGGVLSYRHATEILNIIAPALANTKRLYDGTQCVSSVDVSGIAHRTVGLQGGEYACYDERFQRQEYLQCPVQSTKASQAAIIGGSIGGAVGGLIVLVGLGLYCHRRRRRNLEANQAENGTGTDVAAKDVSRSEPPSISEPDSELT</sequence>
<keyword evidence="2" id="KW-0472">Membrane</keyword>
<keyword evidence="5" id="KW-1185">Reference proteome</keyword>
<keyword evidence="3" id="KW-0732">Signal</keyword>
<feature type="chain" id="PRO_5039952204" evidence="3">
    <location>
        <begin position="29"/>
        <end position="511"/>
    </location>
</feature>
<feature type="transmembrane region" description="Helical" evidence="2">
    <location>
        <begin position="445"/>
        <end position="468"/>
    </location>
</feature>
<dbReference type="OrthoDB" id="38672at2759"/>
<keyword evidence="2" id="KW-1133">Transmembrane helix</keyword>
<proteinExistence type="predicted"/>
<accession>A0A9K3PVZ5</accession>
<evidence type="ECO:0000256" key="3">
    <source>
        <dbReference type="SAM" id="SignalP"/>
    </source>
</evidence>
<dbReference type="AlphaFoldDB" id="A0A9K3PVZ5"/>
<evidence type="ECO:0000313" key="5">
    <source>
        <dbReference type="Proteomes" id="UP000693970"/>
    </source>
</evidence>
<reference evidence="4" key="1">
    <citation type="journal article" date="2021" name="Sci. Rep.">
        <title>Diploid genomic architecture of Nitzschia inconspicua, an elite biomass production diatom.</title>
        <authorList>
            <person name="Oliver A."/>
            <person name="Podell S."/>
            <person name="Pinowska A."/>
            <person name="Traller J.C."/>
            <person name="Smith S.R."/>
            <person name="McClure R."/>
            <person name="Beliaev A."/>
            <person name="Bohutskyi P."/>
            <person name="Hill E.A."/>
            <person name="Rabines A."/>
            <person name="Zheng H."/>
            <person name="Allen L.Z."/>
            <person name="Kuo A."/>
            <person name="Grigoriev I.V."/>
            <person name="Allen A.E."/>
            <person name="Hazlebeck D."/>
            <person name="Allen E.E."/>
        </authorList>
    </citation>
    <scope>NUCLEOTIDE SEQUENCE</scope>
    <source>
        <strain evidence="4">Hildebrandi</strain>
    </source>
</reference>
<feature type="region of interest" description="Disordered" evidence="1">
    <location>
        <begin position="479"/>
        <end position="511"/>
    </location>
</feature>
<evidence type="ECO:0000313" key="4">
    <source>
        <dbReference type="EMBL" id="KAG7359204.1"/>
    </source>
</evidence>
<evidence type="ECO:0000256" key="1">
    <source>
        <dbReference type="SAM" id="MobiDB-lite"/>
    </source>
</evidence>
<dbReference type="EMBL" id="JAGRRH010000014">
    <property type="protein sequence ID" value="KAG7359204.1"/>
    <property type="molecule type" value="Genomic_DNA"/>
</dbReference>
<feature type="signal peptide" evidence="3">
    <location>
        <begin position="1"/>
        <end position="28"/>
    </location>
</feature>
<protein>
    <submittedName>
        <fullName evidence="4">Uncharacterized protein</fullName>
    </submittedName>
</protein>
<comment type="caution">
    <text evidence="4">The sequence shown here is derived from an EMBL/GenBank/DDBJ whole genome shotgun (WGS) entry which is preliminary data.</text>
</comment>
<gene>
    <name evidence="4" type="ORF">IV203_015793</name>
</gene>
<dbReference type="Proteomes" id="UP000693970">
    <property type="component" value="Unassembled WGS sequence"/>
</dbReference>
<name>A0A9K3PVZ5_9STRA</name>